<reference evidence="2" key="1">
    <citation type="submission" date="2023-03" db="EMBL/GenBank/DDBJ databases">
        <title>Massive genome expansion in bonnet fungi (Mycena s.s.) driven by repeated elements and novel gene families across ecological guilds.</title>
        <authorList>
            <consortium name="Lawrence Berkeley National Laboratory"/>
            <person name="Harder C.B."/>
            <person name="Miyauchi S."/>
            <person name="Viragh M."/>
            <person name="Kuo A."/>
            <person name="Thoen E."/>
            <person name="Andreopoulos B."/>
            <person name="Lu D."/>
            <person name="Skrede I."/>
            <person name="Drula E."/>
            <person name="Henrissat B."/>
            <person name="Morin E."/>
            <person name="Kohler A."/>
            <person name="Barry K."/>
            <person name="LaButti K."/>
            <person name="Morin E."/>
            <person name="Salamov A."/>
            <person name="Lipzen A."/>
            <person name="Mereny Z."/>
            <person name="Hegedus B."/>
            <person name="Baldrian P."/>
            <person name="Stursova M."/>
            <person name="Weitz H."/>
            <person name="Taylor A."/>
            <person name="Grigoriev I.V."/>
            <person name="Nagy L.G."/>
            <person name="Martin F."/>
            <person name="Kauserud H."/>
        </authorList>
    </citation>
    <scope>NUCLEOTIDE SEQUENCE</scope>
    <source>
        <strain evidence="2">CBHHK182m</strain>
    </source>
</reference>
<evidence type="ECO:0000313" key="3">
    <source>
        <dbReference type="Proteomes" id="UP001215598"/>
    </source>
</evidence>
<comment type="caution">
    <text evidence="2">The sequence shown here is derived from an EMBL/GenBank/DDBJ whole genome shotgun (WGS) entry which is preliminary data.</text>
</comment>
<gene>
    <name evidence="2" type="ORF">B0H16DRAFT_1459363</name>
</gene>
<evidence type="ECO:0000313" key="2">
    <source>
        <dbReference type="EMBL" id="KAJ7753464.1"/>
    </source>
</evidence>
<proteinExistence type="predicted"/>
<dbReference type="EMBL" id="JARKIB010000055">
    <property type="protein sequence ID" value="KAJ7753464.1"/>
    <property type="molecule type" value="Genomic_DNA"/>
</dbReference>
<evidence type="ECO:0000256" key="1">
    <source>
        <dbReference type="SAM" id="MobiDB-lite"/>
    </source>
</evidence>
<name>A0AAD7IYW9_9AGAR</name>
<dbReference type="Proteomes" id="UP001215598">
    <property type="component" value="Unassembled WGS sequence"/>
</dbReference>
<organism evidence="2 3">
    <name type="scientific">Mycena metata</name>
    <dbReference type="NCBI Taxonomy" id="1033252"/>
    <lineage>
        <taxon>Eukaryota</taxon>
        <taxon>Fungi</taxon>
        <taxon>Dikarya</taxon>
        <taxon>Basidiomycota</taxon>
        <taxon>Agaricomycotina</taxon>
        <taxon>Agaricomycetes</taxon>
        <taxon>Agaricomycetidae</taxon>
        <taxon>Agaricales</taxon>
        <taxon>Marasmiineae</taxon>
        <taxon>Mycenaceae</taxon>
        <taxon>Mycena</taxon>
    </lineage>
</organism>
<accession>A0AAD7IYW9</accession>
<sequence length="291" mass="32501">MSLNFREGSLTPWVADSGTDGDVISASGRYFSMGRNIPKEARVPFNKKVDPANVQTKLLSKDLVHCRDNEVHYVQGKDNDKLLLTLIHMVLNKNPGFRIGDVVELGVCVTTFKLGDAKHMTKLVLRYMAFLDGHVTQAAFKIGVAARANSRVGPVTTNVFKRQFLFVEPDSDFPTLAPTTTDKFARLTVGRRSTDGCLNRYFPVENRRAEDLTKVPSSPPSRICHQSGILSVLLANRGIQHLRSSCSVQHLVQVAARTRELRTKWWWEAGNNAEQLTPQGPSQTNLNRPDF</sequence>
<keyword evidence="3" id="KW-1185">Reference proteome</keyword>
<feature type="region of interest" description="Disordered" evidence="1">
    <location>
        <begin position="272"/>
        <end position="291"/>
    </location>
</feature>
<protein>
    <submittedName>
        <fullName evidence="2">Uncharacterized protein</fullName>
    </submittedName>
</protein>
<dbReference type="AlphaFoldDB" id="A0AAD7IYW9"/>